<keyword evidence="3" id="KW-1185">Reference proteome</keyword>
<dbReference type="Pfam" id="PF13577">
    <property type="entry name" value="SnoaL_4"/>
    <property type="match status" value="1"/>
</dbReference>
<gene>
    <name evidence="2" type="ORF">GCM10009606_04250</name>
</gene>
<reference evidence="3" key="1">
    <citation type="journal article" date="2019" name="Int. J. Syst. Evol. Microbiol.">
        <title>The Global Catalogue of Microorganisms (GCM) 10K type strain sequencing project: providing services to taxonomists for standard genome sequencing and annotation.</title>
        <authorList>
            <consortium name="The Broad Institute Genomics Platform"/>
            <consortium name="The Broad Institute Genome Sequencing Center for Infectious Disease"/>
            <person name="Wu L."/>
            <person name="Ma J."/>
        </authorList>
    </citation>
    <scope>NUCLEOTIDE SEQUENCE [LARGE SCALE GENOMIC DNA]</scope>
    <source>
        <strain evidence="3">JCM 11813</strain>
    </source>
</reference>
<dbReference type="Proteomes" id="UP001499979">
    <property type="component" value="Unassembled WGS sequence"/>
</dbReference>
<dbReference type="InterPro" id="IPR037401">
    <property type="entry name" value="SnoaL-like"/>
</dbReference>
<proteinExistence type="predicted"/>
<dbReference type="Gene3D" id="3.10.450.50">
    <property type="match status" value="1"/>
</dbReference>
<evidence type="ECO:0000313" key="2">
    <source>
        <dbReference type="EMBL" id="GAA1127755.1"/>
    </source>
</evidence>
<dbReference type="SUPFAM" id="SSF54427">
    <property type="entry name" value="NTF2-like"/>
    <property type="match status" value="1"/>
</dbReference>
<evidence type="ECO:0000313" key="3">
    <source>
        <dbReference type="Proteomes" id="UP001499979"/>
    </source>
</evidence>
<accession>A0ABP4EVV1</accession>
<sequence length="152" mass="17021">MCQSPPVDLQEISDRLEIEGAIVRYTRGIDAGEWDLLDTVFTPDAEIDYTESGGIADTFPAVKAWLAEVLPAFFPKRMHSLHQVDIRIDGDQATATAYFHNPMPIPDTQGADGAGGEKVVEFGGLYHHTFVRTPDGWRSRRLHEEIVWKRGL</sequence>
<evidence type="ECO:0000259" key="1">
    <source>
        <dbReference type="Pfam" id="PF13577"/>
    </source>
</evidence>
<dbReference type="InterPro" id="IPR032710">
    <property type="entry name" value="NTF2-like_dom_sf"/>
</dbReference>
<protein>
    <submittedName>
        <fullName evidence="2">Nuclear transport factor 2 family protein</fullName>
    </submittedName>
</protein>
<feature type="domain" description="SnoaL-like" evidence="1">
    <location>
        <begin position="10"/>
        <end position="142"/>
    </location>
</feature>
<comment type="caution">
    <text evidence="2">The sequence shown here is derived from an EMBL/GenBank/DDBJ whole genome shotgun (WGS) entry which is preliminary data.</text>
</comment>
<name>A0ABP4EVV1_9ACTN</name>
<dbReference type="EMBL" id="BAAAJE010000001">
    <property type="protein sequence ID" value="GAA1127755.1"/>
    <property type="molecule type" value="Genomic_DNA"/>
</dbReference>
<organism evidence="2 3">
    <name type="scientific">Nocardioides aquiterrae</name>
    <dbReference type="NCBI Taxonomy" id="203799"/>
    <lineage>
        <taxon>Bacteria</taxon>
        <taxon>Bacillati</taxon>
        <taxon>Actinomycetota</taxon>
        <taxon>Actinomycetes</taxon>
        <taxon>Propionibacteriales</taxon>
        <taxon>Nocardioidaceae</taxon>
        <taxon>Nocardioides</taxon>
    </lineage>
</organism>